<evidence type="ECO:0000313" key="4">
    <source>
        <dbReference type="EMBL" id="OEH87000.1"/>
    </source>
</evidence>
<feature type="domain" description="Nudix hydrolase" evidence="3">
    <location>
        <begin position="20"/>
        <end position="158"/>
    </location>
</feature>
<evidence type="ECO:0000256" key="2">
    <source>
        <dbReference type="ARBA" id="ARBA00022801"/>
    </source>
</evidence>
<dbReference type="PROSITE" id="PS51462">
    <property type="entry name" value="NUDIX"/>
    <property type="match status" value="1"/>
</dbReference>
<dbReference type="InterPro" id="IPR020084">
    <property type="entry name" value="NUDIX_hydrolase_CS"/>
</dbReference>
<evidence type="ECO:0000256" key="1">
    <source>
        <dbReference type="ARBA" id="ARBA00001946"/>
    </source>
</evidence>
<dbReference type="OrthoDB" id="511483at2"/>
<gene>
    <name evidence="4" type="ORF">BHU72_01730</name>
</gene>
<dbReference type="PANTHER" id="PTHR43046">
    <property type="entry name" value="GDP-MANNOSE MANNOSYL HYDROLASE"/>
    <property type="match status" value="1"/>
</dbReference>
<evidence type="ECO:0000313" key="5">
    <source>
        <dbReference type="Proteomes" id="UP000095255"/>
    </source>
</evidence>
<protein>
    <submittedName>
        <fullName evidence="4">DNA mismatch repair protein MutT</fullName>
    </submittedName>
</protein>
<proteinExistence type="predicted"/>
<evidence type="ECO:0000259" key="3">
    <source>
        <dbReference type="PROSITE" id="PS51462"/>
    </source>
</evidence>
<dbReference type="AlphaFoldDB" id="A0A1E5LA53"/>
<dbReference type="GO" id="GO:0016787">
    <property type="term" value="F:hydrolase activity"/>
    <property type="evidence" value="ECO:0007669"/>
    <property type="project" value="UniProtKB-KW"/>
</dbReference>
<dbReference type="InterPro" id="IPR015797">
    <property type="entry name" value="NUDIX_hydrolase-like_dom_sf"/>
</dbReference>
<dbReference type="EMBL" id="MJAT01000001">
    <property type="protein sequence ID" value="OEH87000.1"/>
    <property type="molecule type" value="Genomic_DNA"/>
</dbReference>
<organism evidence="4 5">
    <name type="scientific">Desulfuribacillus stibiiarsenatis</name>
    <dbReference type="NCBI Taxonomy" id="1390249"/>
    <lineage>
        <taxon>Bacteria</taxon>
        <taxon>Bacillati</taxon>
        <taxon>Bacillota</taxon>
        <taxon>Desulfuribacillia</taxon>
        <taxon>Desulfuribacillales</taxon>
        <taxon>Desulfuribacillaceae</taxon>
        <taxon>Desulfuribacillus</taxon>
    </lineage>
</organism>
<comment type="cofactor">
    <cofactor evidence="1">
        <name>Mg(2+)</name>
        <dbReference type="ChEBI" id="CHEBI:18420"/>
    </cofactor>
</comment>
<dbReference type="PROSITE" id="PS00893">
    <property type="entry name" value="NUDIX_BOX"/>
    <property type="match status" value="1"/>
</dbReference>
<dbReference type="PANTHER" id="PTHR43046:SF15">
    <property type="entry name" value="MUTT_NUDIX FAMILY PROTEIN"/>
    <property type="match status" value="1"/>
</dbReference>
<comment type="caution">
    <text evidence="4">The sequence shown here is derived from an EMBL/GenBank/DDBJ whole genome shotgun (WGS) entry which is preliminary data.</text>
</comment>
<reference evidence="4 5" key="1">
    <citation type="submission" date="2016-09" db="EMBL/GenBank/DDBJ databases">
        <title>Desulfuribacillus arsenicus sp. nov., an obligately anaerobic, dissimilatory arsenic- and antimonate-reducing bacterium isolated from anoxic sediments.</title>
        <authorList>
            <person name="Abin C.A."/>
            <person name="Hollibaugh J.T."/>
        </authorList>
    </citation>
    <scope>NUCLEOTIDE SEQUENCE [LARGE SCALE GENOMIC DNA]</scope>
    <source>
        <strain evidence="4 5">MLFW-2</strain>
    </source>
</reference>
<dbReference type="Proteomes" id="UP000095255">
    <property type="component" value="Unassembled WGS sequence"/>
</dbReference>
<dbReference type="RefSeq" id="WP_069700878.1">
    <property type="nucleotide sequence ID" value="NZ_MJAT01000001.1"/>
</dbReference>
<sequence length="184" mass="20995">MKLLNKMVCPSLTNSEGVGFKRIAARAIVTKGSEILLMYTKCYNDYSFPGGGVDSHEDLHQGLKRELHEETGAMDIRIISEFGYIDETRPYYKPEYDYMHMLSYFYFCSISDGFGEAKLENYEISNGMSAVWIDINEAIAHNRQVIANKENSMGLSIQRETFVLEEVAKLIDQNAINQCVQYIS</sequence>
<accession>A0A1E5LA53</accession>
<keyword evidence="5" id="KW-1185">Reference proteome</keyword>
<dbReference type="STRING" id="1390249.BHU72_01730"/>
<keyword evidence="2" id="KW-0378">Hydrolase</keyword>
<name>A0A1E5LA53_9FIRM</name>
<dbReference type="Gene3D" id="3.90.79.10">
    <property type="entry name" value="Nucleoside Triphosphate Pyrophosphohydrolase"/>
    <property type="match status" value="1"/>
</dbReference>
<dbReference type="Pfam" id="PF00293">
    <property type="entry name" value="NUDIX"/>
    <property type="match status" value="1"/>
</dbReference>
<dbReference type="SUPFAM" id="SSF55811">
    <property type="entry name" value="Nudix"/>
    <property type="match status" value="1"/>
</dbReference>
<dbReference type="InterPro" id="IPR000086">
    <property type="entry name" value="NUDIX_hydrolase_dom"/>
</dbReference>